<evidence type="ECO:0000313" key="9">
    <source>
        <dbReference type="EMBL" id="KZL15357.1"/>
    </source>
</evidence>
<name>A0A165VS31_9HYPH</name>
<dbReference type="OrthoDB" id="9782200at2"/>
<feature type="active site" description="Charge relay system" evidence="7">
    <location>
        <position position="257"/>
    </location>
</feature>
<dbReference type="STRING" id="989403.SAMN05421798_11210"/>
<evidence type="ECO:0000256" key="1">
    <source>
        <dbReference type="ARBA" id="ARBA00005622"/>
    </source>
</evidence>
<evidence type="ECO:0000256" key="7">
    <source>
        <dbReference type="PIRSR" id="PIRSR614186-1"/>
    </source>
</evidence>
<dbReference type="RefSeq" id="WP_068009087.1">
    <property type="nucleotide sequence ID" value="NZ_FOFM01000012.1"/>
</dbReference>
<keyword evidence="4 8" id="KW-0378">Hydrolase</keyword>
<evidence type="ECO:0000256" key="5">
    <source>
        <dbReference type="ARBA" id="ARBA00047590"/>
    </source>
</evidence>
<dbReference type="NCBIfam" id="TIGR02821">
    <property type="entry name" value="fghA_ester_D"/>
    <property type="match status" value="1"/>
</dbReference>
<dbReference type="PANTHER" id="PTHR10061">
    <property type="entry name" value="S-FORMYLGLUTATHIONE HYDROLASE"/>
    <property type="match status" value="1"/>
</dbReference>
<dbReference type="FunFam" id="3.40.50.1820:FF:000002">
    <property type="entry name" value="S-formylglutathione hydrolase"/>
    <property type="match status" value="1"/>
</dbReference>
<dbReference type="PANTHER" id="PTHR10061:SF0">
    <property type="entry name" value="S-FORMYLGLUTATHIONE HYDROLASE"/>
    <property type="match status" value="1"/>
</dbReference>
<dbReference type="GO" id="GO:0018738">
    <property type="term" value="F:S-formylglutathione hydrolase activity"/>
    <property type="evidence" value="ECO:0007669"/>
    <property type="project" value="UniProtKB-UniRule"/>
</dbReference>
<evidence type="ECO:0000256" key="8">
    <source>
        <dbReference type="RuleBase" id="RU363068"/>
    </source>
</evidence>
<comment type="catalytic activity">
    <reaction evidence="5 8">
        <text>S-formylglutathione + H2O = formate + glutathione + H(+)</text>
        <dbReference type="Rhea" id="RHEA:14961"/>
        <dbReference type="ChEBI" id="CHEBI:15377"/>
        <dbReference type="ChEBI" id="CHEBI:15378"/>
        <dbReference type="ChEBI" id="CHEBI:15740"/>
        <dbReference type="ChEBI" id="CHEBI:57688"/>
        <dbReference type="ChEBI" id="CHEBI:57925"/>
        <dbReference type="EC" id="3.1.2.12"/>
    </reaction>
</comment>
<reference evidence="9 10" key="1">
    <citation type="journal article" date="2016" name="Front. Microbiol.">
        <title>Comparative Genomic Analysis Reveals a Diverse Repertoire of Genes Involved in Prokaryote-Eukaryote Interactions within the Pseudovibrio Genus.</title>
        <authorList>
            <person name="Romano S."/>
            <person name="Fernandez-Guerra A."/>
            <person name="Reen F.J."/>
            <person name="Glockner F.O."/>
            <person name="Crowley S.P."/>
            <person name="O'Sullivan O."/>
            <person name="Cotter P.D."/>
            <person name="Adams C."/>
            <person name="Dobson A.D."/>
            <person name="O'Gara F."/>
        </authorList>
    </citation>
    <scope>NUCLEOTIDE SEQUENCE [LARGE SCALE GENOMIC DNA]</scope>
    <source>
        <strain evidence="9 10">Ad2</strain>
    </source>
</reference>
<evidence type="ECO:0000256" key="6">
    <source>
        <dbReference type="NCBIfam" id="TIGR02821"/>
    </source>
</evidence>
<feature type="active site" description="Charge relay system" evidence="7">
    <location>
        <position position="224"/>
    </location>
</feature>
<feature type="active site" description="Charge relay system" evidence="7">
    <location>
        <position position="148"/>
    </location>
</feature>
<dbReference type="SUPFAM" id="SSF53474">
    <property type="entry name" value="alpha/beta-Hydrolases"/>
    <property type="match status" value="1"/>
</dbReference>
<protein>
    <recommendedName>
        <fullName evidence="2 6">S-formylglutathione hydrolase</fullName>
        <ecNumber evidence="2 6">3.1.2.12</ecNumber>
    </recommendedName>
</protein>
<proteinExistence type="inferred from homology"/>
<dbReference type="InterPro" id="IPR014186">
    <property type="entry name" value="S-formylglutathione_hydrol"/>
</dbReference>
<dbReference type="AlphaFoldDB" id="A0A165VS31"/>
<accession>A0A165VS31</accession>
<evidence type="ECO:0000256" key="4">
    <source>
        <dbReference type="ARBA" id="ARBA00022801"/>
    </source>
</evidence>
<comment type="caution">
    <text evidence="9">The sequence shown here is derived from an EMBL/GenBank/DDBJ whole genome shotgun (WGS) entry which is preliminary data.</text>
</comment>
<dbReference type="GO" id="GO:0005829">
    <property type="term" value="C:cytosol"/>
    <property type="evidence" value="ECO:0007669"/>
    <property type="project" value="TreeGrafter"/>
</dbReference>
<evidence type="ECO:0000256" key="3">
    <source>
        <dbReference type="ARBA" id="ARBA00022487"/>
    </source>
</evidence>
<dbReference type="InterPro" id="IPR029058">
    <property type="entry name" value="AB_hydrolase_fold"/>
</dbReference>
<dbReference type="Gene3D" id="3.40.50.1820">
    <property type="entry name" value="alpha/beta hydrolase"/>
    <property type="match status" value="1"/>
</dbReference>
<dbReference type="GO" id="GO:0052689">
    <property type="term" value="F:carboxylic ester hydrolase activity"/>
    <property type="evidence" value="ECO:0007669"/>
    <property type="project" value="UniProtKB-KW"/>
</dbReference>
<dbReference type="GO" id="GO:0046294">
    <property type="term" value="P:formaldehyde catabolic process"/>
    <property type="evidence" value="ECO:0007669"/>
    <property type="project" value="InterPro"/>
</dbReference>
<dbReference type="InterPro" id="IPR000801">
    <property type="entry name" value="Esterase-like"/>
</dbReference>
<dbReference type="PATRIC" id="fig|989403.3.peg.3907"/>
<dbReference type="Pfam" id="PF00756">
    <property type="entry name" value="Esterase"/>
    <property type="match status" value="1"/>
</dbReference>
<organism evidence="9 10">
    <name type="scientific">Pseudovibrio axinellae</name>
    <dbReference type="NCBI Taxonomy" id="989403"/>
    <lineage>
        <taxon>Bacteria</taxon>
        <taxon>Pseudomonadati</taxon>
        <taxon>Pseudomonadota</taxon>
        <taxon>Alphaproteobacteria</taxon>
        <taxon>Hyphomicrobiales</taxon>
        <taxon>Stappiaceae</taxon>
        <taxon>Pseudovibrio</taxon>
    </lineage>
</organism>
<evidence type="ECO:0000313" key="10">
    <source>
        <dbReference type="Proteomes" id="UP000076577"/>
    </source>
</evidence>
<gene>
    <name evidence="9" type="primary">fghA</name>
    <name evidence="9" type="ORF">PsAD2_03613</name>
</gene>
<dbReference type="EC" id="3.1.2.12" evidence="2 6"/>
<sequence length="278" mass="31081">MIELVSSWRCFDGEQRVYKHDSKATGTPMEFAVFLPRRALNGEECPTLMYLSGLTCTWENMVSKGGSQRTAAELGMIIVSPDTSPRGEDVADDEAWDMGKSAGFYLNATQEPWAKHYRMEEYITQELPEILEEHFPVDLSALGVTGHSMGGHGALTLAMKNPGLFKSVSAFAPIVNPMNCPWGEKAFSGYLGSDRSTWASYDACELVKARGWKGRILIDQGTADSVLEVQLKPWAFEKACREEGVDLTLRMQGGYDHLYYFVATFLPDHIAWHYDELV</sequence>
<keyword evidence="3 8" id="KW-0719">Serine esterase</keyword>
<dbReference type="EMBL" id="LMCB01000074">
    <property type="protein sequence ID" value="KZL15357.1"/>
    <property type="molecule type" value="Genomic_DNA"/>
</dbReference>
<dbReference type="Proteomes" id="UP000076577">
    <property type="component" value="Unassembled WGS sequence"/>
</dbReference>
<comment type="function">
    <text evidence="8">Serine hydrolase involved in the detoxification of formaldehyde.</text>
</comment>
<comment type="similarity">
    <text evidence="1 8">Belongs to the esterase D family.</text>
</comment>
<evidence type="ECO:0000256" key="2">
    <source>
        <dbReference type="ARBA" id="ARBA00012479"/>
    </source>
</evidence>
<keyword evidence="10" id="KW-1185">Reference proteome</keyword>